<evidence type="ECO:0000256" key="5">
    <source>
        <dbReference type="ARBA" id="ARBA00022927"/>
    </source>
</evidence>
<dbReference type="AlphaFoldDB" id="A0A8X6YXI1"/>
<sequence length="678" mass="75966">MTLMFFLIAAAAKSDFIPYFNTVMVQLQSFISENNTDETRPLQVQAIDTLAIIARTVGPETFMPLAHECIKCGLHLMKEIDDPDIRRACYGLFSSVSVVLKAEMNPYLNTIIERMLETLKSAEGISINTAVGDTNTAFTLFEDGEDDEKENGAMNDENLEDDDDDDDDITGYNVENAYIEEKEGACLALKEMADEIGPCFLPYLDACFVEVRKLTEHLSDDVRRAAIATLGQFCITLSDVIQETGNLECRVILETNLSALFPKLFSQAREDTETSVVIACLETLQSIIDKIKSNALNASYLESICLLIKDVFKNKLACQDEEVNEEEGDGQEAEYDNLLLEYAGELIASLNKVVPYQQFAPYLAGLMPFLLAKCKKAATVPEKSFSIGTLADIVSSLEPGCVKPYITHLQPVFLSGMKEENEEVRSNSVQYPAYLNALSNMIATEDDNRAKDNICGAVARLIQTNVAGVPLENVFPVFIQYLPLKEDFEENATVFECLNYLHSIHHEQFFKNIPQILKRSSETLLNDKVNEKTVALIHSLVNNIYSEFPTDFESVIKTLPPPNAEVLMKLCACVAQLTLRFKERNNTQTLSPTPSVNKILVIENSKRKRKRVQSKTGKVLTNEKEGLAAEESDRKNKFHQVNIKNDVKDTESFKVKQGSWVERLSTDQEVNHLNSLNK</sequence>
<dbReference type="InterPro" id="IPR011989">
    <property type="entry name" value="ARM-like"/>
</dbReference>
<dbReference type="OrthoDB" id="7862313at2759"/>
<feature type="region of interest" description="Disordered" evidence="6">
    <location>
        <begin position="143"/>
        <end position="167"/>
    </location>
</feature>
<organism evidence="7 8">
    <name type="scientific">Trichonephila inaurata madagascariensis</name>
    <dbReference type="NCBI Taxonomy" id="2747483"/>
    <lineage>
        <taxon>Eukaryota</taxon>
        <taxon>Metazoa</taxon>
        <taxon>Ecdysozoa</taxon>
        <taxon>Arthropoda</taxon>
        <taxon>Chelicerata</taxon>
        <taxon>Arachnida</taxon>
        <taxon>Araneae</taxon>
        <taxon>Araneomorphae</taxon>
        <taxon>Entelegynae</taxon>
        <taxon>Araneoidea</taxon>
        <taxon>Nephilidae</taxon>
        <taxon>Trichonephila</taxon>
        <taxon>Trichonephila inaurata</taxon>
    </lineage>
</organism>
<evidence type="ECO:0000313" key="7">
    <source>
        <dbReference type="EMBL" id="GFY79018.1"/>
    </source>
</evidence>
<gene>
    <name evidence="7" type="primary">IPO4</name>
    <name evidence="7" type="ORF">TNIN_64901</name>
</gene>
<comment type="caution">
    <text evidence="7">The sequence shown here is derived from an EMBL/GenBank/DDBJ whole genome shotgun (WGS) entry which is preliminary data.</text>
</comment>
<dbReference type="Proteomes" id="UP000886998">
    <property type="component" value="Unassembled WGS sequence"/>
</dbReference>
<evidence type="ECO:0000256" key="3">
    <source>
        <dbReference type="ARBA" id="ARBA00022490"/>
    </source>
</evidence>
<feature type="region of interest" description="Disordered" evidence="6">
    <location>
        <begin position="610"/>
        <end position="634"/>
    </location>
</feature>
<keyword evidence="2" id="KW-0813">Transport</keyword>
<dbReference type="Gene3D" id="1.25.10.10">
    <property type="entry name" value="Leucine-rich Repeat Variant"/>
    <property type="match status" value="1"/>
</dbReference>
<keyword evidence="8" id="KW-1185">Reference proteome</keyword>
<keyword evidence="4" id="KW-0677">Repeat</keyword>
<proteinExistence type="predicted"/>
<comment type="subcellular location">
    <subcellularLocation>
        <location evidence="1">Cytoplasm</location>
    </subcellularLocation>
</comment>
<name>A0A8X6YXI1_9ARAC</name>
<evidence type="ECO:0000256" key="2">
    <source>
        <dbReference type="ARBA" id="ARBA00022448"/>
    </source>
</evidence>
<reference evidence="7" key="1">
    <citation type="submission" date="2020-08" db="EMBL/GenBank/DDBJ databases">
        <title>Multicomponent nature underlies the extraordinary mechanical properties of spider dragline silk.</title>
        <authorList>
            <person name="Kono N."/>
            <person name="Nakamura H."/>
            <person name="Mori M."/>
            <person name="Yoshida Y."/>
            <person name="Ohtoshi R."/>
            <person name="Malay A.D."/>
            <person name="Moran D.A.P."/>
            <person name="Tomita M."/>
            <person name="Numata K."/>
            <person name="Arakawa K."/>
        </authorList>
    </citation>
    <scope>NUCLEOTIDE SEQUENCE</scope>
</reference>
<keyword evidence="3" id="KW-0963">Cytoplasm</keyword>
<evidence type="ECO:0000256" key="1">
    <source>
        <dbReference type="ARBA" id="ARBA00004496"/>
    </source>
</evidence>
<feature type="compositionally biased region" description="Acidic residues" evidence="6">
    <location>
        <begin position="157"/>
        <end position="167"/>
    </location>
</feature>
<protein>
    <submittedName>
        <fullName evidence="7">Importin-4</fullName>
    </submittedName>
</protein>
<dbReference type="PANTHER" id="PTHR10527">
    <property type="entry name" value="IMPORTIN BETA"/>
    <property type="match status" value="1"/>
</dbReference>
<dbReference type="GO" id="GO:0005737">
    <property type="term" value="C:cytoplasm"/>
    <property type="evidence" value="ECO:0007669"/>
    <property type="project" value="UniProtKB-SubCell"/>
</dbReference>
<accession>A0A8X6YXI1</accession>
<keyword evidence="5" id="KW-0653">Protein transport</keyword>
<dbReference type="SUPFAM" id="SSF48371">
    <property type="entry name" value="ARM repeat"/>
    <property type="match status" value="2"/>
</dbReference>
<dbReference type="InterPro" id="IPR016024">
    <property type="entry name" value="ARM-type_fold"/>
</dbReference>
<dbReference type="GO" id="GO:0006606">
    <property type="term" value="P:protein import into nucleus"/>
    <property type="evidence" value="ECO:0007669"/>
    <property type="project" value="InterPro"/>
</dbReference>
<dbReference type="EMBL" id="BMAV01023359">
    <property type="protein sequence ID" value="GFY79018.1"/>
    <property type="molecule type" value="Genomic_DNA"/>
</dbReference>
<evidence type="ECO:0000313" key="8">
    <source>
        <dbReference type="Proteomes" id="UP000886998"/>
    </source>
</evidence>
<evidence type="ECO:0000256" key="6">
    <source>
        <dbReference type="SAM" id="MobiDB-lite"/>
    </source>
</evidence>
<feature type="compositionally biased region" description="Basic and acidic residues" evidence="6">
    <location>
        <begin position="621"/>
        <end position="634"/>
    </location>
</feature>
<evidence type="ECO:0000256" key="4">
    <source>
        <dbReference type="ARBA" id="ARBA00022737"/>
    </source>
</evidence>
<dbReference type="InterPro" id="IPR040122">
    <property type="entry name" value="Importin_beta"/>
</dbReference>